<dbReference type="SMART" id="SM00342">
    <property type="entry name" value="HTH_ARAC"/>
    <property type="match status" value="1"/>
</dbReference>
<reference evidence="5 6" key="1">
    <citation type="submission" date="2020-04" db="EMBL/GenBank/DDBJ databases">
        <title>Genome sequencing of novel species.</title>
        <authorList>
            <person name="Heo J."/>
            <person name="Kim S.-J."/>
            <person name="Kim J.-S."/>
            <person name="Hong S.-B."/>
            <person name="Kwon S.-W."/>
        </authorList>
    </citation>
    <scope>NUCLEOTIDE SEQUENCE [LARGE SCALE GENOMIC DNA]</scope>
    <source>
        <strain evidence="5 6">MFER-1</strain>
    </source>
</reference>
<organism evidence="5 6">
    <name type="scientific">Cohnella herbarum</name>
    <dbReference type="NCBI Taxonomy" id="2728023"/>
    <lineage>
        <taxon>Bacteria</taxon>
        <taxon>Bacillati</taxon>
        <taxon>Bacillota</taxon>
        <taxon>Bacilli</taxon>
        <taxon>Bacillales</taxon>
        <taxon>Paenibacillaceae</taxon>
        <taxon>Cohnella</taxon>
    </lineage>
</organism>
<dbReference type="Pfam" id="PF12833">
    <property type="entry name" value="HTH_18"/>
    <property type="match status" value="1"/>
</dbReference>
<evidence type="ECO:0000256" key="2">
    <source>
        <dbReference type="ARBA" id="ARBA00023125"/>
    </source>
</evidence>
<dbReference type="InterPro" id="IPR003313">
    <property type="entry name" value="AraC-bd"/>
</dbReference>
<keyword evidence="2" id="KW-0238">DNA-binding</keyword>
<dbReference type="GO" id="GO:0003700">
    <property type="term" value="F:DNA-binding transcription factor activity"/>
    <property type="evidence" value="ECO:0007669"/>
    <property type="project" value="InterPro"/>
</dbReference>
<dbReference type="RefSeq" id="WP_169280383.1">
    <property type="nucleotide sequence ID" value="NZ_CP051680.1"/>
</dbReference>
<dbReference type="GO" id="GO:0043565">
    <property type="term" value="F:sequence-specific DNA binding"/>
    <property type="evidence" value="ECO:0007669"/>
    <property type="project" value="InterPro"/>
</dbReference>
<dbReference type="InterPro" id="IPR018060">
    <property type="entry name" value="HTH_AraC"/>
</dbReference>
<proteinExistence type="predicted"/>
<dbReference type="SUPFAM" id="SSF46689">
    <property type="entry name" value="Homeodomain-like"/>
    <property type="match status" value="2"/>
</dbReference>
<gene>
    <name evidence="5" type="ORF">HH215_13465</name>
</gene>
<dbReference type="Proteomes" id="UP000502248">
    <property type="component" value="Chromosome"/>
</dbReference>
<dbReference type="SUPFAM" id="SSF51215">
    <property type="entry name" value="Regulatory protein AraC"/>
    <property type="match status" value="1"/>
</dbReference>
<evidence type="ECO:0000313" key="5">
    <source>
        <dbReference type="EMBL" id="QJD84098.1"/>
    </source>
</evidence>
<dbReference type="InterPro" id="IPR009057">
    <property type="entry name" value="Homeodomain-like_sf"/>
</dbReference>
<dbReference type="PRINTS" id="PR00032">
    <property type="entry name" value="HTHARAC"/>
</dbReference>
<dbReference type="EMBL" id="CP051680">
    <property type="protein sequence ID" value="QJD84098.1"/>
    <property type="molecule type" value="Genomic_DNA"/>
</dbReference>
<dbReference type="Pfam" id="PF02311">
    <property type="entry name" value="AraC_binding"/>
    <property type="match status" value="1"/>
</dbReference>
<name>A0A7Z2ZLJ1_9BACL</name>
<dbReference type="Gene3D" id="2.60.120.10">
    <property type="entry name" value="Jelly Rolls"/>
    <property type="match status" value="1"/>
</dbReference>
<dbReference type="KEGG" id="cheb:HH215_13465"/>
<dbReference type="InterPro" id="IPR037923">
    <property type="entry name" value="HTH-like"/>
</dbReference>
<dbReference type="PANTHER" id="PTHR43280:SF28">
    <property type="entry name" value="HTH-TYPE TRANSCRIPTIONAL ACTIVATOR RHAS"/>
    <property type="match status" value="1"/>
</dbReference>
<keyword evidence="3" id="KW-0804">Transcription</keyword>
<dbReference type="InterPro" id="IPR020449">
    <property type="entry name" value="Tscrpt_reg_AraC-type_HTH"/>
</dbReference>
<dbReference type="InterPro" id="IPR014710">
    <property type="entry name" value="RmlC-like_jellyroll"/>
</dbReference>
<dbReference type="PROSITE" id="PS01124">
    <property type="entry name" value="HTH_ARAC_FAMILY_2"/>
    <property type="match status" value="1"/>
</dbReference>
<dbReference type="PANTHER" id="PTHR43280">
    <property type="entry name" value="ARAC-FAMILY TRANSCRIPTIONAL REGULATOR"/>
    <property type="match status" value="1"/>
</dbReference>
<dbReference type="InterPro" id="IPR018062">
    <property type="entry name" value="HTH_AraC-typ_CS"/>
</dbReference>
<keyword evidence="6" id="KW-1185">Reference proteome</keyword>
<protein>
    <submittedName>
        <fullName evidence="5">Helix-turn-helix transcriptional regulator</fullName>
    </submittedName>
</protein>
<accession>A0A7Z2ZLJ1</accession>
<evidence type="ECO:0000313" key="6">
    <source>
        <dbReference type="Proteomes" id="UP000502248"/>
    </source>
</evidence>
<dbReference type="Gene3D" id="1.10.10.60">
    <property type="entry name" value="Homeodomain-like"/>
    <property type="match status" value="2"/>
</dbReference>
<keyword evidence="1" id="KW-0805">Transcription regulation</keyword>
<dbReference type="PROSITE" id="PS00041">
    <property type="entry name" value="HTH_ARAC_FAMILY_1"/>
    <property type="match status" value="1"/>
</dbReference>
<feature type="domain" description="HTH araC/xylS-type" evidence="4">
    <location>
        <begin position="149"/>
        <end position="247"/>
    </location>
</feature>
<dbReference type="AlphaFoldDB" id="A0A7Z2ZLJ1"/>
<evidence type="ECO:0000259" key="4">
    <source>
        <dbReference type="PROSITE" id="PS01124"/>
    </source>
</evidence>
<sequence>MFTPRITFSFGFSHKPDTEVHFHHHECFELVYYLQGSGTTMIGQTMHNYSENTFSIIRPRSVHNEIRHQATEVICVGFPLNESREMTLRLENGIFMDRSCLLLPIVKKMKQELTTPRIHSELKLTLFMNEFLIEFERMRSVPSSSDSFEYIENFIREHFNQEIDMIALSKLSGYSYDHFRHLFKSKLGESPMNYIIRKRVDYAKKLILATEMTMSAIAQDCGFSNSSQFSETFRKVAGVSPSQFKRNHFIR</sequence>
<evidence type="ECO:0000256" key="3">
    <source>
        <dbReference type="ARBA" id="ARBA00023163"/>
    </source>
</evidence>
<evidence type="ECO:0000256" key="1">
    <source>
        <dbReference type="ARBA" id="ARBA00023015"/>
    </source>
</evidence>